<evidence type="ECO:0000259" key="1">
    <source>
        <dbReference type="Pfam" id="PF00534"/>
    </source>
</evidence>
<accession>X0SDF6</accession>
<evidence type="ECO:0000313" key="2">
    <source>
        <dbReference type="EMBL" id="GAF79083.1"/>
    </source>
</evidence>
<feature type="non-terminal residue" evidence="2">
    <location>
        <position position="1"/>
    </location>
</feature>
<dbReference type="Pfam" id="PF00534">
    <property type="entry name" value="Glycos_transf_1"/>
    <property type="match status" value="1"/>
</dbReference>
<dbReference type="GO" id="GO:0016757">
    <property type="term" value="F:glycosyltransferase activity"/>
    <property type="evidence" value="ECO:0007669"/>
    <property type="project" value="InterPro"/>
</dbReference>
<feature type="domain" description="Glycosyl transferase family 1" evidence="1">
    <location>
        <begin position="1"/>
        <end position="118"/>
    </location>
</feature>
<gene>
    <name evidence="2" type="ORF">S01H1_03642</name>
</gene>
<organism evidence="2">
    <name type="scientific">marine sediment metagenome</name>
    <dbReference type="NCBI Taxonomy" id="412755"/>
    <lineage>
        <taxon>unclassified sequences</taxon>
        <taxon>metagenomes</taxon>
        <taxon>ecological metagenomes</taxon>
    </lineage>
</organism>
<name>X0SDF6_9ZZZZ</name>
<dbReference type="AlphaFoldDB" id="X0SDF6"/>
<dbReference type="PANTHER" id="PTHR12526">
    <property type="entry name" value="GLYCOSYLTRANSFERASE"/>
    <property type="match status" value="1"/>
</dbReference>
<protein>
    <recommendedName>
        <fullName evidence="1">Glycosyl transferase family 1 domain-containing protein</fullName>
    </recommendedName>
</protein>
<dbReference type="SUPFAM" id="SSF53756">
    <property type="entry name" value="UDP-Glycosyltransferase/glycogen phosphorylase"/>
    <property type="match status" value="1"/>
</dbReference>
<dbReference type="Gene3D" id="3.40.50.2000">
    <property type="entry name" value="Glycogen Phosphorylase B"/>
    <property type="match status" value="2"/>
</dbReference>
<dbReference type="EMBL" id="BARS01001969">
    <property type="protein sequence ID" value="GAF79083.1"/>
    <property type="molecule type" value="Genomic_DNA"/>
</dbReference>
<dbReference type="InterPro" id="IPR001296">
    <property type="entry name" value="Glyco_trans_1"/>
</dbReference>
<sequence>VGDGPEREKLESVASELEVSSKVRFTGFREDPHLFYKIMDIFLLTSFSEGTAMTLLEAMASGLPCIVTDVGGNPEIVIKGETGFVIPSNDEKALAEKICTLLSNTKLKKEMGKAGRRRFEENFTVEKMVKAYEALYDELV</sequence>
<comment type="caution">
    <text evidence="2">The sequence shown here is derived from an EMBL/GenBank/DDBJ whole genome shotgun (WGS) entry which is preliminary data.</text>
</comment>
<reference evidence="2" key="1">
    <citation type="journal article" date="2014" name="Front. Microbiol.">
        <title>High frequency of phylogenetically diverse reductive dehalogenase-homologous genes in deep subseafloor sedimentary metagenomes.</title>
        <authorList>
            <person name="Kawai M."/>
            <person name="Futagami T."/>
            <person name="Toyoda A."/>
            <person name="Takaki Y."/>
            <person name="Nishi S."/>
            <person name="Hori S."/>
            <person name="Arai W."/>
            <person name="Tsubouchi T."/>
            <person name="Morono Y."/>
            <person name="Uchiyama I."/>
            <person name="Ito T."/>
            <person name="Fujiyama A."/>
            <person name="Inagaki F."/>
            <person name="Takami H."/>
        </authorList>
    </citation>
    <scope>NUCLEOTIDE SEQUENCE</scope>
    <source>
        <strain evidence="2">Expedition CK06-06</strain>
    </source>
</reference>
<proteinExistence type="predicted"/>